<sequence length="156" mass="17985">MFTLRVINQYYGITSEDIYPLPTVQDMGDVARCLYGRDDAWPLPGRDLEHNKLTDSLLILNVFMSHNINLTTHLTTNNDARAQLLYHLAHKKKIDLGNYIYILISTLGFQTDKRHTTIFLALINGIYEEAGVQILPVDDRSPDTIFQEGTLYELWR</sequence>
<dbReference type="EMBL" id="JBFOLK010000010">
    <property type="protein sequence ID" value="KAL2480614.1"/>
    <property type="molecule type" value="Genomic_DNA"/>
</dbReference>
<comment type="caution">
    <text evidence="1">The sequence shown here is derived from an EMBL/GenBank/DDBJ whole genome shotgun (WGS) entry which is preliminary data.</text>
</comment>
<dbReference type="AlphaFoldDB" id="A0ABD1QXL1"/>
<name>A0ABD1QXL1_9LAMI</name>
<evidence type="ECO:0000313" key="2">
    <source>
        <dbReference type="Proteomes" id="UP001604336"/>
    </source>
</evidence>
<proteinExistence type="predicted"/>
<accession>A0ABD1QXL1</accession>
<reference evidence="2" key="1">
    <citation type="submission" date="2024-07" db="EMBL/GenBank/DDBJ databases">
        <title>Two chromosome-level genome assemblies of Korean endemic species Abeliophyllum distichum and Forsythia ovata (Oleaceae).</title>
        <authorList>
            <person name="Jang H."/>
        </authorList>
    </citation>
    <scope>NUCLEOTIDE SEQUENCE [LARGE SCALE GENOMIC DNA]</scope>
</reference>
<gene>
    <name evidence="1" type="ORF">Adt_33580</name>
</gene>
<organism evidence="1 2">
    <name type="scientific">Abeliophyllum distichum</name>
    <dbReference type="NCBI Taxonomy" id="126358"/>
    <lineage>
        <taxon>Eukaryota</taxon>
        <taxon>Viridiplantae</taxon>
        <taxon>Streptophyta</taxon>
        <taxon>Embryophyta</taxon>
        <taxon>Tracheophyta</taxon>
        <taxon>Spermatophyta</taxon>
        <taxon>Magnoliopsida</taxon>
        <taxon>eudicotyledons</taxon>
        <taxon>Gunneridae</taxon>
        <taxon>Pentapetalae</taxon>
        <taxon>asterids</taxon>
        <taxon>lamiids</taxon>
        <taxon>Lamiales</taxon>
        <taxon>Oleaceae</taxon>
        <taxon>Forsythieae</taxon>
        <taxon>Abeliophyllum</taxon>
    </lineage>
</organism>
<dbReference type="Proteomes" id="UP001604336">
    <property type="component" value="Unassembled WGS sequence"/>
</dbReference>
<evidence type="ECO:0000313" key="1">
    <source>
        <dbReference type="EMBL" id="KAL2480614.1"/>
    </source>
</evidence>
<protein>
    <submittedName>
        <fullName evidence="1">Uncharacterized protein</fullName>
    </submittedName>
</protein>
<keyword evidence="2" id="KW-1185">Reference proteome</keyword>